<dbReference type="Proteomes" id="UP000509833">
    <property type="component" value="Chromosome"/>
</dbReference>
<dbReference type="EMBL" id="LR822017">
    <property type="protein sequence ID" value="CAD0136474.1"/>
    <property type="molecule type" value="Genomic_DNA"/>
</dbReference>
<accession>A0A7U7H1X2</accession>
<organism evidence="1 2">
    <name type="scientific">Streptococcus thermophilus</name>
    <dbReference type="NCBI Taxonomy" id="1308"/>
    <lineage>
        <taxon>Bacteria</taxon>
        <taxon>Bacillati</taxon>
        <taxon>Bacillota</taxon>
        <taxon>Bacilli</taxon>
        <taxon>Lactobacillales</taxon>
        <taxon>Streptococcaceae</taxon>
        <taxon>Streptococcus</taxon>
    </lineage>
</organism>
<name>A0A7U7H1X2_STRTR</name>
<evidence type="ECO:0000313" key="1">
    <source>
        <dbReference type="EMBL" id="CAD0136474.1"/>
    </source>
</evidence>
<reference evidence="1 2" key="1">
    <citation type="submission" date="2020-06" db="EMBL/GenBank/DDBJ databases">
        <authorList>
            <person name="Chuat V."/>
        </authorList>
    </citation>
    <scope>NUCLEOTIDE SEQUENCE [LARGE SCALE GENOMIC DNA]</scope>
    <source>
        <strain evidence="1">STH_CIRM_336</strain>
    </source>
</reference>
<sequence>MVVSKDTSPMFLKNDDEVATYALTVRRLTDNLGTIREKILILAIKLVRSVKIRFW</sequence>
<protein>
    <submittedName>
        <fullName evidence="1">Uncharacterized protein</fullName>
    </submittedName>
</protein>
<proteinExistence type="predicted"/>
<dbReference type="AlphaFoldDB" id="A0A7U7H1X2"/>
<gene>
    <name evidence="1" type="ORF">STHERMO_0482</name>
</gene>
<evidence type="ECO:0000313" key="2">
    <source>
        <dbReference type="Proteomes" id="UP000509833"/>
    </source>
</evidence>